<dbReference type="STRING" id="692370.A6F68_01083"/>
<dbReference type="Pfam" id="PF00126">
    <property type="entry name" value="HTH_1"/>
    <property type="match status" value="2"/>
</dbReference>
<dbReference type="GO" id="GO:0003700">
    <property type="term" value="F:DNA-binding transcription factor activity"/>
    <property type="evidence" value="ECO:0007669"/>
    <property type="project" value="InterPro"/>
</dbReference>
<keyword evidence="4" id="KW-0804">Transcription</keyword>
<evidence type="ECO:0000313" key="6">
    <source>
        <dbReference type="EMBL" id="ANY19602.1"/>
    </source>
</evidence>
<evidence type="ECO:0000256" key="4">
    <source>
        <dbReference type="ARBA" id="ARBA00023163"/>
    </source>
</evidence>
<name>A0A1B2ABQ6_9SPHN</name>
<dbReference type="SUPFAM" id="SSF53850">
    <property type="entry name" value="Periplasmic binding protein-like II"/>
    <property type="match status" value="1"/>
</dbReference>
<dbReference type="KEGG" id="ado:A6F68_01083"/>
<keyword evidence="3" id="KW-0238">DNA-binding</keyword>
<dbReference type="InterPro" id="IPR000847">
    <property type="entry name" value="LysR_HTH_N"/>
</dbReference>
<dbReference type="GO" id="GO:0000976">
    <property type="term" value="F:transcription cis-regulatory region binding"/>
    <property type="evidence" value="ECO:0007669"/>
    <property type="project" value="TreeGrafter"/>
</dbReference>
<dbReference type="PATRIC" id="fig|692370.5.peg.1099"/>
<dbReference type="SUPFAM" id="SSF46785">
    <property type="entry name" value="Winged helix' DNA-binding domain"/>
    <property type="match status" value="2"/>
</dbReference>
<dbReference type="RefSeq" id="WP_232308203.1">
    <property type="nucleotide sequence ID" value="NZ_CP016591.1"/>
</dbReference>
<evidence type="ECO:0000259" key="5">
    <source>
        <dbReference type="PROSITE" id="PS50931"/>
    </source>
</evidence>
<dbReference type="PANTHER" id="PTHR30126:SF98">
    <property type="entry name" value="HTH-TYPE TRANSCRIPTIONAL ACTIVATOR BAUR"/>
    <property type="match status" value="1"/>
</dbReference>
<dbReference type="Gene3D" id="1.10.10.10">
    <property type="entry name" value="Winged helix-like DNA-binding domain superfamily/Winged helix DNA-binding domain"/>
    <property type="match status" value="2"/>
</dbReference>
<comment type="similarity">
    <text evidence="1">Belongs to the LysR transcriptional regulatory family.</text>
</comment>
<dbReference type="PROSITE" id="PS50931">
    <property type="entry name" value="HTH_LYSR"/>
    <property type="match status" value="2"/>
</dbReference>
<dbReference type="Pfam" id="PF03466">
    <property type="entry name" value="LysR_substrate"/>
    <property type="match status" value="1"/>
</dbReference>
<feature type="domain" description="HTH lysR-type" evidence="5">
    <location>
        <begin position="8"/>
        <end position="65"/>
    </location>
</feature>
<gene>
    <name evidence="6" type="primary">cmpR</name>
    <name evidence="6" type="ORF">A6F68_01083</name>
</gene>
<evidence type="ECO:0000256" key="3">
    <source>
        <dbReference type="ARBA" id="ARBA00023125"/>
    </source>
</evidence>
<keyword evidence="2" id="KW-0805">Transcription regulation</keyword>
<dbReference type="InterPro" id="IPR036390">
    <property type="entry name" value="WH_DNA-bd_sf"/>
</dbReference>
<dbReference type="PRINTS" id="PR00039">
    <property type="entry name" value="HTHLYSR"/>
</dbReference>
<reference evidence="6 7" key="1">
    <citation type="submission" date="2016-07" db="EMBL/GenBank/DDBJ databases">
        <title>Complete genome sequence of Altererythrobacter dongtanensis KCTC 22672, a type strain with esterase isolated from tidal flat.</title>
        <authorList>
            <person name="Cheng H."/>
            <person name="Wu Y.-H."/>
            <person name="Zhou P."/>
            <person name="Huo Y.-Y."/>
            <person name="Wang C.-S."/>
            <person name="Xu X.-W."/>
        </authorList>
    </citation>
    <scope>NUCLEOTIDE SEQUENCE [LARGE SCALE GENOMIC DNA]</scope>
    <source>
        <strain evidence="6 7">KCTC 22672</strain>
    </source>
</reference>
<sequence length="385" mass="42295">MVVKMPIPSIRQLSTFTAVFEHGSITRAAEAVHLTQSALTQALARLERDLGCRLFDRQPEGMRPTEPARFLAPRVNDAIEKIGSRRVTAAQMRAFLAVASAGSYSGAAEATGLAPASLHRAVADLSLALGERLVERRGRYLSLTRKGASRARKFRLALAELRSGYAEVADWLGKAKGRIVIGAMPLSRARWLPAAIVRHVEEFPFAEVSVIEGSHDELVGPLRDGDIDVMLGALRTVGAHDDLTHEDAFEDHPKIVMRNAHPLANTSKISTASMRQYPWVLPSASTPLRQFWNELVGSDDAELPHVSIECGSVLTIREILLRTDSLTLLSPDQVRVEIDAGQLRAAAPPIRVSRTIGITTRRGWLPTRQQQAFVETLRRLAIEHS</sequence>
<dbReference type="InterPro" id="IPR005119">
    <property type="entry name" value="LysR_subst-bd"/>
</dbReference>
<accession>A0A1B2ABQ6</accession>
<keyword evidence="7" id="KW-1185">Reference proteome</keyword>
<dbReference type="Gene3D" id="3.40.190.290">
    <property type="match status" value="1"/>
</dbReference>
<evidence type="ECO:0000313" key="7">
    <source>
        <dbReference type="Proteomes" id="UP000092932"/>
    </source>
</evidence>
<dbReference type="InterPro" id="IPR036388">
    <property type="entry name" value="WH-like_DNA-bd_sf"/>
</dbReference>
<dbReference type="Proteomes" id="UP000092932">
    <property type="component" value="Chromosome"/>
</dbReference>
<dbReference type="EMBL" id="CP016591">
    <property type="protein sequence ID" value="ANY19602.1"/>
    <property type="molecule type" value="Genomic_DNA"/>
</dbReference>
<organism evidence="6 7">
    <name type="scientific">Tsuneonella dongtanensis</name>
    <dbReference type="NCBI Taxonomy" id="692370"/>
    <lineage>
        <taxon>Bacteria</taxon>
        <taxon>Pseudomonadati</taxon>
        <taxon>Pseudomonadota</taxon>
        <taxon>Alphaproteobacteria</taxon>
        <taxon>Sphingomonadales</taxon>
        <taxon>Erythrobacteraceae</taxon>
        <taxon>Tsuneonella</taxon>
    </lineage>
</organism>
<feature type="domain" description="HTH lysR-type" evidence="5">
    <location>
        <begin position="87"/>
        <end position="144"/>
    </location>
</feature>
<evidence type="ECO:0000256" key="2">
    <source>
        <dbReference type="ARBA" id="ARBA00023015"/>
    </source>
</evidence>
<protein>
    <submittedName>
        <fullName evidence="6">HTH-type transcriptional activator CmpR</fullName>
    </submittedName>
</protein>
<proteinExistence type="inferred from homology"/>
<dbReference type="AlphaFoldDB" id="A0A1B2ABQ6"/>
<dbReference type="PANTHER" id="PTHR30126">
    <property type="entry name" value="HTH-TYPE TRANSCRIPTIONAL REGULATOR"/>
    <property type="match status" value="1"/>
</dbReference>
<evidence type="ECO:0000256" key="1">
    <source>
        <dbReference type="ARBA" id="ARBA00009437"/>
    </source>
</evidence>